<sequence length="1520" mass="172172">MSDVKQVKVDNWGIYFLQRLKHFFNRTDYCDLTLQFQDNAQLKVHRLVLSACTEYFELLERTCEMYEDCLVMPDDLQADVVVPIVNFMYTGHLEFKMDLLERLYQTSQILNMPVLSKLLESHRNLAPKAPAHSYSGIKKISKQTIHIEPAKPVKMSTPAGSSTKRSYSKAFENNIVYRDKKTYQSNARTENVNSIAYRPPSPISKEHYVSQKSVVSDPRPTRYEVPEELDTDNIFDNSFCSISYTSQPLMVHPETVKRYKAKRSNVFTEASGSKKLSSLSTIDIVECKRIAPKEDNLFDDSNTEHNFNDETDLFSASYMNNEKDSNQLFDQILDPNDGNGGPKVTIETKDSKAASNLDHARIISEVLKKYPHLVKSNKNIKLKILDPVPSKGKKAQKQVTAPAYVEEKPIKFKTEAADDFTYETDVIDSKQAAKLIAMGAENTKGPWICLICGTPGKALHFNSYYKFRRHLVDVHNEKPVANICEYCGLRSLKRNYLLHHLYAQHGVQPPPQYHFPKCNMCTYIALTDALLTKHKLGHKTVKNFRCNVCSVAFSTSSQLLQHIQNTGHKYSAEKKSNLQCIYCLKVFLREINLYSHIKSNHKQEAKTDGIIDDSDEEKPTVAERTRAKGLVKFEPSTSYDNDYEEVDLQYPVQQRPSTDKQVPARRQHNVISNLKQKILNPGFDTPKAAAPKPKTNKSTLHTQPVHNDYFQDIKVPIESFSNNQKEEIVLIDNNEYVMKDNQLIPNKRKPNSRDYIISDVVEPDSLETIQQPTTSEYTHVQNATIDENVQQQSSMVIKKSTNLNQPIQIVVSNEEEYKALMASNHPIIFDDGGTNKTLTVLTAPHHNQAIETTAIDLDNTQGSEMMILPHEYPMNVSEAVATENSNIVVVYSHPVDDQKQFQIITTGGMGAQFVQSSAIITQNFETVTTSTSAMNTHCIDAQMEQTWQNNIHSLEGQQIQLPPHTVMLNSNQIITGPIHSTGNNLDELPEVHLVPECQKGISPDQTEVTPNITIEQINQPVVSMASNVSVMSLIEKETIVNESIESLPQGNSMPDIQTNHDNVEPMEIGNMLEQPSASEHNLEQPIRTENILNQQMETENVLEQPMETVDVQDQPIHTENLYERPTTETEVVLAQPMQTGVTDETLETEYVVEQPLVTENVMILKQRLENEMEQTTVNMGEQPVEPGNMMEPLQTENTMIQVETRNILEQPVETETPIEQPVQMENMMEQTALLDNVIEQPVIRENVIEQPIQTECLIETPLASQNQQEHALDPVTINKYSEVRPENDNSEGEQQPELMESQAYDEIVEINRANDEEPAYVKDAERTIKKITLDWSEDEYDVAEDGSRNAKSVSNEPSQNEPLVEEVPEVEESIENIQQEMQKQMAEAQLEVDTASQLEEDGAAQLEVKASAHLEVERAADIDTEESAISSPEEDSSSQEMQLPPLHDSPVPNPLVQEKLSSLLNDWDDNDSQEENVEPTPAESNKETDVISSDIPEVAKNDNIKRLVSDWTDDEEDIKE</sequence>
<gene>
    <name evidence="1" type="ORF">PYW08_002617</name>
</gene>
<keyword evidence="2" id="KW-1185">Reference proteome</keyword>
<name>A0ACC2QKX6_9NEOP</name>
<dbReference type="EMBL" id="CM056789">
    <property type="protein sequence ID" value="KAJ8718380.1"/>
    <property type="molecule type" value="Genomic_DNA"/>
</dbReference>
<proteinExistence type="predicted"/>
<protein>
    <submittedName>
        <fullName evidence="1">Uncharacterized protein</fullName>
    </submittedName>
</protein>
<comment type="caution">
    <text evidence="1">The sequence shown here is derived from an EMBL/GenBank/DDBJ whole genome shotgun (WGS) entry which is preliminary data.</text>
</comment>
<evidence type="ECO:0000313" key="1">
    <source>
        <dbReference type="EMBL" id="KAJ8718380.1"/>
    </source>
</evidence>
<dbReference type="Proteomes" id="UP001231649">
    <property type="component" value="Chromosome 13"/>
</dbReference>
<reference evidence="1" key="1">
    <citation type="submission" date="2023-03" db="EMBL/GenBank/DDBJ databases">
        <title>Chromosome-level genomes of two armyworms, Mythimna separata and Mythimna loreyi, provide insights into the biosynthesis and reception of sex pheromones.</title>
        <authorList>
            <person name="Zhao H."/>
        </authorList>
    </citation>
    <scope>NUCLEOTIDE SEQUENCE</scope>
    <source>
        <strain evidence="1">BeijingLab</strain>
    </source>
</reference>
<evidence type="ECO:0000313" key="2">
    <source>
        <dbReference type="Proteomes" id="UP001231649"/>
    </source>
</evidence>
<organism evidence="1 2">
    <name type="scientific">Mythimna loreyi</name>
    <dbReference type="NCBI Taxonomy" id="667449"/>
    <lineage>
        <taxon>Eukaryota</taxon>
        <taxon>Metazoa</taxon>
        <taxon>Ecdysozoa</taxon>
        <taxon>Arthropoda</taxon>
        <taxon>Hexapoda</taxon>
        <taxon>Insecta</taxon>
        <taxon>Pterygota</taxon>
        <taxon>Neoptera</taxon>
        <taxon>Endopterygota</taxon>
        <taxon>Lepidoptera</taxon>
        <taxon>Glossata</taxon>
        <taxon>Ditrysia</taxon>
        <taxon>Noctuoidea</taxon>
        <taxon>Noctuidae</taxon>
        <taxon>Noctuinae</taxon>
        <taxon>Hadenini</taxon>
        <taxon>Mythimna</taxon>
    </lineage>
</organism>
<accession>A0ACC2QKX6</accession>